<dbReference type="Gene3D" id="1.10.10.10">
    <property type="entry name" value="Winged helix-like DNA-binding domain superfamily/Winged helix DNA-binding domain"/>
    <property type="match status" value="1"/>
</dbReference>
<evidence type="ECO:0000313" key="3">
    <source>
        <dbReference type="Proteomes" id="UP000463857"/>
    </source>
</evidence>
<feature type="domain" description="HTH marR-type" evidence="1">
    <location>
        <begin position="1"/>
        <end position="134"/>
    </location>
</feature>
<dbReference type="GO" id="GO:0003700">
    <property type="term" value="F:DNA-binding transcription factor activity"/>
    <property type="evidence" value="ECO:0007669"/>
    <property type="project" value="InterPro"/>
</dbReference>
<dbReference type="SUPFAM" id="SSF46785">
    <property type="entry name" value="Winged helix' DNA-binding domain"/>
    <property type="match status" value="1"/>
</dbReference>
<dbReference type="EMBL" id="CP047156">
    <property type="protein sequence ID" value="QHB99673.1"/>
    <property type="molecule type" value="Genomic_DNA"/>
</dbReference>
<dbReference type="InterPro" id="IPR000835">
    <property type="entry name" value="HTH_MarR-typ"/>
</dbReference>
<protein>
    <submittedName>
        <fullName evidence="2">MarR family transcriptional regulator</fullName>
    </submittedName>
</protein>
<dbReference type="InterPro" id="IPR036390">
    <property type="entry name" value="WH_DNA-bd_sf"/>
</dbReference>
<gene>
    <name evidence="2" type="ORF">EK0264_04815</name>
</gene>
<dbReference type="InParanoid" id="A0A7L4YLG5"/>
<proteinExistence type="predicted"/>
<dbReference type="Pfam" id="PF12802">
    <property type="entry name" value="MarR_2"/>
    <property type="match status" value="1"/>
</dbReference>
<dbReference type="RefSeq" id="WP_159543467.1">
    <property type="nucleotide sequence ID" value="NZ_CP047156.1"/>
</dbReference>
<accession>A0A7L4YLG5</accession>
<organism evidence="2 3">
    <name type="scientific">Epidermidibacterium keratini</name>
    <dbReference type="NCBI Taxonomy" id="1891644"/>
    <lineage>
        <taxon>Bacteria</taxon>
        <taxon>Bacillati</taxon>
        <taxon>Actinomycetota</taxon>
        <taxon>Actinomycetes</taxon>
        <taxon>Sporichthyales</taxon>
        <taxon>Sporichthyaceae</taxon>
        <taxon>Epidermidibacterium</taxon>
    </lineage>
</organism>
<dbReference type="OrthoDB" id="3267657at2"/>
<name>A0A7L4YLG5_9ACTN</name>
<evidence type="ECO:0000313" key="2">
    <source>
        <dbReference type="EMBL" id="QHB99673.1"/>
    </source>
</evidence>
<dbReference type="AlphaFoldDB" id="A0A7L4YLG5"/>
<reference evidence="2 3" key="1">
    <citation type="journal article" date="2018" name="Int. J. Syst. Evol. Microbiol.">
        <title>Epidermidibacterium keratini gen. nov., sp. nov., a member of the family Sporichthyaceae, isolated from keratin epidermis.</title>
        <authorList>
            <person name="Lee D.G."/>
            <person name="Trujillo M.E."/>
            <person name="Kang S."/>
            <person name="Nam J.J."/>
            <person name="Kim Y.J."/>
        </authorList>
    </citation>
    <scope>NUCLEOTIDE SEQUENCE [LARGE SCALE GENOMIC DNA]</scope>
    <source>
        <strain evidence="2 3">EPI-7</strain>
    </source>
</reference>
<evidence type="ECO:0000259" key="1">
    <source>
        <dbReference type="PROSITE" id="PS50995"/>
    </source>
</evidence>
<dbReference type="KEGG" id="eke:EK0264_04815"/>
<dbReference type="Proteomes" id="UP000463857">
    <property type="component" value="Chromosome"/>
</dbReference>
<sequence length="147" mass="15820">MDLAYELHDLVRTLDREADQLLRTESLSYNRYLALVILAEHPGLTSRQLAGAVGISEPSMSTIVRGLREGGLVEDARSPGSGNVRALHATAAGKRKVRAAGKLLGGTLDTTARRLGIDPAELAATIHRLHLAVRGTPQDTTEQEPHK</sequence>
<dbReference type="PROSITE" id="PS50995">
    <property type="entry name" value="HTH_MARR_2"/>
    <property type="match status" value="1"/>
</dbReference>
<keyword evidence="3" id="KW-1185">Reference proteome</keyword>
<dbReference type="InterPro" id="IPR036388">
    <property type="entry name" value="WH-like_DNA-bd_sf"/>
</dbReference>
<dbReference type="SMART" id="SM00347">
    <property type="entry name" value="HTH_MARR"/>
    <property type="match status" value="1"/>
</dbReference>